<comment type="subcellular location">
    <subcellularLocation>
        <location evidence="1">Periplasm</location>
    </subcellularLocation>
</comment>
<protein>
    <submittedName>
        <fullName evidence="4">ABC transporter substrate-binding protein</fullName>
    </submittedName>
</protein>
<dbReference type="Proteomes" id="UP000287910">
    <property type="component" value="Unassembled WGS sequence"/>
</dbReference>
<dbReference type="PANTHER" id="PTHR30024">
    <property type="entry name" value="ALIPHATIC SULFONATES-BINDING PROTEIN-RELATED"/>
    <property type="match status" value="1"/>
</dbReference>
<evidence type="ECO:0000313" key="5">
    <source>
        <dbReference type="Proteomes" id="UP000287910"/>
    </source>
</evidence>
<keyword evidence="3" id="KW-0732">Signal</keyword>
<organism evidence="4 5">
    <name type="scientific">Lysinibacillus antri</name>
    <dbReference type="NCBI Taxonomy" id="2498145"/>
    <lineage>
        <taxon>Bacteria</taxon>
        <taxon>Bacillati</taxon>
        <taxon>Bacillota</taxon>
        <taxon>Bacilli</taxon>
        <taxon>Bacillales</taxon>
        <taxon>Bacillaceae</taxon>
        <taxon>Lysinibacillus</taxon>
    </lineage>
</organism>
<dbReference type="EMBL" id="RYYR01000040">
    <property type="protein sequence ID" value="RUL47372.1"/>
    <property type="molecule type" value="Genomic_DNA"/>
</dbReference>
<dbReference type="SUPFAM" id="SSF53850">
    <property type="entry name" value="Periplasmic binding protein-like II"/>
    <property type="match status" value="1"/>
</dbReference>
<dbReference type="RefSeq" id="WP_126660639.1">
    <property type="nucleotide sequence ID" value="NZ_RYYR01000040.1"/>
</dbReference>
<reference evidence="4 5" key="1">
    <citation type="submission" date="2018-12" db="EMBL/GenBank/DDBJ databases">
        <title>Lysinibacillus antri sp. nov., isolated from a cave soil.</title>
        <authorList>
            <person name="Narsing Rao M.P."/>
            <person name="Zhang H."/>
            <person name="Dong Z.-Y."/>
            <person name="Niu X.-K."/>
            <person name="Zhang K."/>
            <person name="Fang B.-Z."/>
            <person name="Kang Y.-Q."/>
            <person name="Xiao M."/>
            <person name="Li W.-J."/>
        </authorList>
    </citation>
    <scope>NUCLEOTIDE SEQUENCE [LARGE SCALE GENOMIC DNA]</scope>
    <source>
        <strain evidence="4 5">SYSU K30002</strain>
    </source>
</reference>
<name>A0A432L760_9BACI</name>
<evidence type="ECO:0000313" key="4">
    <source>
        <dbReference type="EMBL" id="RUL47372.1"/>
    </source>
</evidence>
<dbReference type="AlphaFoldDB" id="A0A432L760"/>
<evidence type="ECO:0000256" key="3">
    <source>
        <dbReference type="ARBA" id="ARBA00022729"/>
    </source>
</evidence>
<dbReference type="GO" id="GO:0042597">
    <property type="term" value="C:periplasmic space"/>
    <property type="evidence" value="ECO:0007669"/>
    <property type="project" value="UniProtKB-SubCell"/>
</dbReference>
<evidence type="ECO:0000256" key="2">
    <source>
        <dbReference type="ARBA" id="ARBA00010742"/>
    </source>
</evidence>
<evidence type="ECO:0000256" key="1">
    <source>
        <dbReference type="ARBA" id="ARBA00004418"/>
    </source>
</evidence>
<comment type="similarity">
    <text evidence="2">Belongs to the bacterial solute-binding protein SsuA/TauA family.</text>
</comment>
<gene>
    <name evidence="4" type="ORF">EK386_18375</name>
</gene>
<accession>A0A432L760</accession>
<comment type="caution">
    <text evidence="4">The sequence shown here is derived from an EMBL/GenBank/DDBJ whole genome shotgun (WGS) entry which is preliminary data.</text>
</comment>
<proteinExistence type="inferred from homology"/>
<dbReference type="PANTHER" id="PTHR30024:SF47">
    <property type="entry name" value="TAURINE-BINDING PERIPLASMIC PROTEIN"/>
    <property type="match status" value="1"/>
</dbReference>
<sequence>MANLQLSLSCWDYDRTKALQNGEVKVKGIDLIYLPNEAEETFWRMVRHQEFDISEMSMSSYMINMDKYQCDYKAIPVFPSRVFRHSSIFINTESGISSPEDLKGKRIGVPEYQITASLWIRGILKDEYGVNPEDLIWYQGGEETPGRVEKLKIEIPKNIELHYIGENQTLNEMLLNGEIDALITARAPSSFTTHPHKVKRLFEDYKTVEQEYYKKTGIFPIMHTVVIKNEILEKYPWVAQNLYQAFEEAKKKCFTDLNQTVALKTSLPWLNNHMQETKAVMGEMFWPYGIEENRHTLEKMVEYSYDQGLISKKFKLEDLFITSTFDKFVI</sequence>
<dbReference type="Pfam" id="PF12974">
    <property type="entry name" value="Phosphonate-bd"/>
    <property type="match status" value="1"/>
</dbReference>
<keyword evidence="5" id="KW-1185">Reference proteome</keyword>
<dbReference type="Gene3D" id="3.40.190.10">
    <property type="entry name" value="Periplasmic binding protein-like II"/>
    <property type="match status" value="2"/>
</dbReference>